<reference evidence="2 3" key="1">
    <citation type="submission" date="2023-07" db="EMBL/GenBank/DDBJ databases">
        <title>Sequencing the genomes of 1000 actinobacteria strains.</title>
        <authorList>
            <person name="Klenk H.-P."/>
        </authorList>
    </citation>
    <scope>NUCLEOTIDE SEQUENCE [LARGE SCALE GENOMIC DNA]</scope>
    <source>
        <strain evidence="2 3">DSM 44508</strain>
    </source>
</reference>
<dbReference type="Proteomes" id="UP001183619">
    <property type="component" value="Unassembled WGS sequence"/>
</dbReference>
<dbReference type="EMBL" id="JAVDYF010000001">
    <property type="protein sequence ID" value="MDR7354114.1"/>
    <property type="molecule type" value="Genomic_DNA"/>
</dbReference>
<accession>A0ABU2B669</accession>
<comment type="caution">
    <text evidence="2">The sequence shown here is derived from an EMBL/GenBank/DDBJ whole genome shotgun (WGS) entry which is preliminary data.</text>
</comment>
<name>A0ABU2B669_9CORY</name>
<gene>
    <name evidence="2" type="ORF">J2S37_000652</name>
</gene>
<protein>
    <submittedName>
        <fullName evidence="2">Uncharacterized protein</fullName>
    </submittedName>
</protein>
<proteinExistence type="predicted"/>
<organism evidence="2 3">
    <name type="scientific">Corynebacterium felinum</name>
    <dbReference type="NCBI Taxonomy" id="131318"/>
    <lineage>
        <taxon>Bacteria</taxon>
        <taxon>Bacillati</taxon>
        <taxon>Actinomycetota</taxon>
        <taxon>Actinomycetes</taxon>
        <taxon>Mycobacteriales</taxon>
        <taxon>Corynebacteriaceae</taxon>
        <taxon>Corynebacterium</taxon>
    </lineage>
</organism>
<evidence type="ECO:0000256" key="1">
    <source>
        <dbReference type="SAM" id="MobiDB-lite"/>
    </source>
</evidence>
<sequence>MTILLVLVVPVVFALFPMWMDKLENAVLTPREALESAHSGAVETTTSSPDHVGNDEN</sequence>
<dbReference type="RefSeq" id="WP_277104210.1">
    <property type="nucleotide sequence ID" value="NZ_BAAAJS010000038.1"/>
</dbReference>
<evidence type="ECO:0000313" key="3">
    <source>
        <dbReference type="Proteomes" id="UP001183619"/>
    </source>
</evidence>
<feature type="region of interest" description="Disordered" evidence="1">
    <location>
        <begin position="34"/>
        <end position="57"/>
    </location>
</feature>
<evidence type="ECO:0000313" key="2">
    <source>
        <dbReference type="EMBL" id="MDR7354114.1"/>
    </source>
</evidence>
<keyword evidence="3" id="KW-1185">Reference proteome</keyword>